<comment type="caution">
    <text evidence="2">The sequence shown here is derived from an EMBL/GenBank/DDBJ whole genome shotgun (WGS) entry which is preliminary data.</text>
</comment>
<evidence type="ECO:0000313" key="4">
    <source>
        <dbReference type="Proteomes" id="UP000663829"/>
    </source>
</evidence>
<keyword evidence="1" id="KW-0677">Repeat</keyword>
<evidence type="ECO:0000313" key="2">
    <source>
        <dbReference type="EMBL" id="CAF1624465.1"/>
    </source>
</evidence>
<dbReference type="Pfam" id="PF01436">
    <property type="entry name" value="NHL"/>
    <property type="match status" value="1"/>
</dbReference>
<dbReference type="SUPFAM" id="SSF63829">
    <property type="entry name" value="Calcium-dependent phosphotriesterase"/>
    <property type="match status" value="1"/>
</dbReference>
<name>A0A816CGF3_9BILA</name>
<dbReference type="InterPro" id="IPR011042">
    <property type="entry name" value="6-blade_b-propeller_TolB-like"/>
</dbReference>
<dbReference type="EMBL" id="CAJOBC010109088">
    <property type="protein sequence ID" value="CAF4517394.1"/>
    <property type="molecule type" value="Genomic_DNA"/>
</dbReference>
<proteinExistence type="predicted"/>
<organism evidence="2 4">
    <name type="scientific">Didymodactylos carnosus</name>
    <dbReference type="NCBI Taxonomy" id="1234261"/>
    <lineage>
        <taxon>Eukaryota</taxon>
        <taxon>Metazoa</taxon>
        <taxon>Spiralia</taxon>
        <taxon>Gnathifera</taxon>
        <taxon>Rotifera</taxon>
        <taxon>Eurotatoria</taxon>
        <taxon>Bdelloidea</taxon>
        <taxon>Philodinida</taxon>
        <taxon>Philodinidae</taxon>
        <taxon>Didymodactylos</taxon>
    </lineage>
</organism>
<dbReference type="Proteomes" id="UP000681722">
    <property type="component" value="Unassembled WGS sequence"/>
</dbReference>
<dbReference type="InterPro" id="IPR001258">
    <property type="entry name" value="NHL_repeat"/>
</dbReference>
<evidence type="ECO:0000256" key="1">
    <source>
        <dbReference type="ARBA" id="ARBA00022737"/>
    </source>
</evidence>
<evidence type="ECO:0000313" key="3">
    <source>
        <dbReference type="EMBL" id="CAF4517394.1"/>
    </source>
</evidence>
<keyword evidence="4" id="KW-1185">Reference proteome</keyword>
<dbReference type="EMBL" id="CAJNOQ010041687">
    <property type="protein sequence ID" value="CAF1624465.1"/>
    <property type="molecule type" value="Genomic_DNA"/>
</dbReference>
<dbReference type="OrthoDB" id="10044505at2759"/>
<dbReference type="Gene3D" id="2.120.10.30">
    <property type="entry name" value="TolB, C-terminal domain"/>
    <property type="match status" value="1"/>
</dbReference>
<dbReference type="AlphaFoldDB" id="A0A816CGF3"/>
<dbReference type="Proteomes" id="UP000663829">
    <property type="component" value="Unassembled WGS sequence"/>
</dbReference>
<evidence type="ECO:0008006" key="5">
    <source>
        <dbReference type="Google" id="ProtNLM"/>
    </source>
</evidence>
<gene>
    <name evidence="2" type="ORF">GPM918_LOCUS43944</name>
    <name evidence="3" type="ORF">SRO942_LOCUS45606</name>
</gene>
<reference evidence="2" key="1">
    <citation type="submission" date="2021-02" db="EMBL/GenBank/DDBJ databases">
        <authorList>
            <person name="Nowell W R."/>
        </authorList>
    </citation>
    <scope>NUCLEOTIDE SEQUENCE</scope>
</reference>
<accession>A0A816CGF3</accession>
<protein>
    <recommendedName>
        <fullName evidence="5">NHL repeat-containing protein</fullName>
    </recommendedName>
</protein>
<sequence>MNLTSGFVTTGGDTGTCGSGLNQFSPHGLYVDQNGSMYVSDANNHHVLKYIAGATQGIIVASGNGL</sequence>